<reference evidence="2" key="1">
    <citation type="submission" date="2015-12" db="EMBL/GenBank/DDBJ databases">
        <title>Gene expression during late stages of embryo sac development: a critical building block for successful pollen-pistil interactions.</title>
        <authorList>
            <person name="Liu Y."/>
            <person name="Joly V."/>
            <person name="Sabar M."/>
            <person name="Matton D.P."/>
        </authorList>
    </citation>
    <scope>NUCLEOTIDE SEQUENCE</scope>
</reference>
<feature type="non-terminal residue" evidence="2">
    <location>
        <position position="1"/>
    </location>
</feature>
<feature type="transmembrane region" description="Helical" evidence="1">
    <location>
        <begin position="20"/>
        <end position="44"/>
    </location>
</feature>
<protein>
    <submittedName>
        <fullName evidence="2">Putative ovule protein</fullName>
    </submittedName>
</protein>
<accession>A0A0V0GWQ6</accession>
<dbReference type="EMBL" id="GEDG01029483">
    <property type="protein sequence ID" value="JAP12520.1"/>
    <property type="molecule type" value="Transcribed_RNA"/>
</dbReference>
<sequence length="60" mass="7281">FLFNYYYYFCKLLCYSSPPFIPHVLVMIYVQIKIVTLLSFSFLLQDIFIYVALIHQYTII</sequence>
<keyword evidence="1" id="KW-0472">Membrane</keyword>
<organism evidence="2">
    <name type="scientific">Solanum chacoense</name>
    <name type="common">Chaco potato</name>
    <dbReference type="NCBI Taxonomy" id="4108"/>
    <lineage>
        <taxon>Eukaryota</taxon>
        <taxon>Viridiplantae</taxon>
        <taxon>Streptophyta</taxon>
        <taxon>Embryophyta</taxon>
        <taxon>Tracheophyta</taxon>
        <taxon>Spermatophyta</taxon>
        <taxon>Magnoliopsida</taxon>
        <taxon>eudicotyledons</taxon>
        <taxon>Gunneridae</taxon>
        <taxon>Pentapetalae</taxon>
        <taxon>asterids</taxon>
        <taxon>lamiids</taxon>
        <taxon>Solanales</taxon>
        <taxon>Solanaceae</taxon>
        <taxon>Solanoideae</taxon>
        <taxon>Solaneae</taxon>
        <taxon>Solanum</taxon>
    </lineage>
</organism>
<name>A0A0V0GWQ6_SOLCH</name>
<evidence type="ECO:0000256" key="1">
    <source>
        <dbReference type="SAM" id="Phobius"/>
    </source>
</evidence>
<keyword evidence="1" id="KW-1133">Transmembrane helix</keyword>
<evidence type="ECO:0000313" key="2">
    <source>
        <dbReference type="EMBL" id="JAP12520.1"/>
    </source>
</evidence>
<dbReference type="AlphaFoldDB" id="A0A0V0GWQ6"/>
<keyword evidence="1" id="KW-0812">Transmembrane</keyword>
<proteinExistence type="predicted"/>